<dbReference type="InterPro" id="IPR012859">
    <property type="entry name" value="Pilin_N_archaeal"/>
</dbReference>
<protein>
    <submittedName>
        <fullName evidence="3">Type IV pilin</fullName>
    </submittedName>
</protein>
<feature type="domain" description="Archaeal Type IV pilin N-terminal" evidence="2">
    <location>
        <begin position="12"/>
        <end position="96"/>
    </location>
</feature>
<dbReference type="NCBIfam" id="TIGR02537">
    <property type="entry name" value="arch_flag_Nterm"/>
    <property type="match status" value="1"/>
</dbReference>
<sequence>MNLKTAFQDNERAVSPVIGVILMVAITVILAAVIGTFVLGLGDSIESEVNAGVTINGTDDSTSRTVTYTAQGTSTDLEVRGGDITDGISLETVGNSTTINSGGSYSAVAINEENGRETVVRTFEVADSS</sequence>
<dbReference type="EMBL" id="JBHTBL010000031">
    <property type="protein sequence ID" value="MFC7326051.1"/>
    <property type="molecule type" value="Genomic_DNA"/>
</dbReference>
<evidence type="ECO:0000313" key="3">
    <source>
        <dbReference type="EMBL" id="MFC7326051.1"/>
    </source>
</evidence>
<name>A0ABD6APK1_9EURY</name>
<evidence type="ECO:0000313" key="4">
    <source>
        <dbReference type="Proteomes" id="UP001596545"/>
    </source>
</evidence>
<dbReference type="PANTHER" id="PTHR38138:SF1">
    <property type="entry name" value="ARCHAEAL TYPE IV PILIN N-TERMINAL DOMAIN-CONTAINING PROTEIN"/>
    <property type="match status" value="1"/>
</dbReference>
<proteinExistence type="predicted"/>
<feature type="transmembrane region" description="Helical" evidence="1">
    <location>
        <begin position="20"/>
        <end position="41"/>
    </location>
</feature>
<reference evidence="3 4" key="1">
    <citation type="journal article" date="2019" name="Int. J. Syst. Evol. Microbiol.">
        <title>The Global Catalogue of Microorganisms (GCM) 10K type strain sequencing project: providing services to taxonomists for standard genome sequencing and annotation.</title>
        <authorList>
            <consortium name="The Broad Institute Genomics Platform"/>
            <consortium name="The Broad Institute Genome Sequencing Center for Infectious Disease"/>
            <person name="Wu L."/>
            <person name="Ma J."/>
        </authorList>
    </citation>
    <scope>NUCLEOTIDE SEQUENCE [LARGE SCALE GENOMIC DNA]</scope>
    <source>
        <strain evidence="3 4">CGMCC 1.12554</strain>
    </source>
</reference>
<dbReference type="RefSeq" id="WP_256410090.1">
    <property type="nucleotide sequence ID" value="NZ_JANHDN010000010.1"/>
</dbReference>
<keyword evidence="4" id="KW-1185">Reference proteome</keyword>
<keyword evidence="1" id="KW-0472">Membrane</keyword>
<keyword evidence="1" id="KW-1133">Transmembrane helix</keyword>
<dbReference type="Pfam" id="PF07790">
    <property type="entry name" value="Pilin_N"/>
    <property type="match status" value="1"/>
</dbReference>
<dbReference type="InterPro" id="IPR013373">
    <property type="entry name" value="Flagellin/pilin_N_arc"/>
</dbReference>
<organism evidence="3 4">
    <name type="scientific">Halorubrum rutilum</name>
    <dbReference type="NCBI Taxonomy" id="1364933"/>
    <lineage>
        <taxon>Archaea</taxon>
        <taxon>Methanobacteriati</taxon>
        <taxon>Methanobacteriota</taxon>
        <taxon>Stenosarchaea group</taxon>
        <taxon>Halobacteria</taxon>
        <taxon>Halobacteriales</taxon>
        <taxon>Haloferacaceae</taxon>
        <taxon>Halorubrum</taxon>
    </lineage>
</organism>
<evidence type="ECO:0000256" key="1">
    <source>
        <dbReference type="SAM" id="Phobius"/>
    </source>
</evidence>
<dbReference type="PANTHER" id="PTHR38138">
    <property type="entry name" value="VNG6441H"/>
    <property type="match status" value="1"/>
</dbReference>
<dbReference type="AlphaFoldDB" id="A0ABD6APK1"/>
<gene>
    <name evidence="3" type="ORF">ACFQMF_15960</name>
</gene>
<accession>A0ABD6APK1</accession>
<evidence type="ECO:0000259" key="2">
    <source>
        <dbReference type="Pfam" id="PF07790"/>
    </source>
</evidence>
<dbReference type="Proteomes" id="UP001596545">
    <property type="component" value="Unassembled WGS sequence"/>
</dbReference>
<keyword evidence="1" id="KW-0812">Transmembrane</keyword>
<comment type="caution">
    <text evidence="3">The sequence shown here is derived from an EMBL/GenBank/DDBJ whole genome shotgun (WGS) entry which is preliminary data.</text>
</comment>